<accession>A0A0F9ET02</accession>
<organism evidence="1">
    <name type="scientific">marine sediment metagenome</name>
    <dbReference type="NCBI Taxonomy" id="412755"/>
    <lineage>
        <taxon>unclassified sequences</taxon>
        <taxon>metagenomes</taxon>
        <taxon>ecological metagenomes</taxon>
    </lineage>
</organism>
<dbReference type="AlphaFoldDB" id="A0A0F9ET02"/>
<reference evidence="1" key="1">
    <citation type="journal article" date="2015" name="Nature">
        <title>Complex archaea that bridge the gap between prokaryotes and eukaryotes.</title>
        <authorList>
            <person name="Spang A."/>
            <person name="Saw J.H."/>
            <person name="Jorgensen S.L."/>
            <person name="Zaremba-Niedzwiedzka K."/>
            <person name="Martijn J."/>
            <person name="Lind A.E."/>
            <person name="van Eijk R."/>
            <person name="Schleper C."/>
            <person name="Guy L."/>
            <person name="Ettema T.J."/>
        </authorList>
    </citation>
    <scope>NUCLEOTIDE SEQUENCE</scope>
</reference>
<evidence type="ECO:0000313" key="1">
    <source>
        <dbReference type="EMBL" id="KKL69401.1"/>
    </source>
</evidence>
<comment type="caution">
    <text evidence="1">The sequence shown here is derived from an EMBL/GenBank/DDBJ whole genome shotgun (WGS) entry which is preliminary data.</text>
</comment>
<name>A0A0F9ET02_9ZZZZ</name>
<sequence>MDALSTKKEFPSQTENRKQWIIDTVRNNQKAVTNLLLALHDQIEIHAETILHQMHKHDQDALLLPNGILTNEQIEILSPGRLSTDTEADQ</sequence>
<protein>
    <submittedName>
        <fullName evidence="1">Uncharacterized protein</fullName>
    </submittedName>
</protein>
<dbReference type="EMBL" id="LAZR01026220">
    <property type="protein sequence ID" value="KKL69401.1"/>
    <property type="molecule type" value="Genomic_DNA"/>
</dbReference>
<gene>
    <name evidence="1" type="ORF">LCGC14_2115350</name>
</gene>
<proteinExistence type="predicted"/>